<dbReference type="Proteomes" id="UP000028582">
    <property type="component" value="Unassembled WGS sequence"/>
</dbReference>
<dbReference type="Pfam" id="PF01398">
    <property type="entry name" value="JAB"/>
    <property type="match status" value="1"/>
</dbReference>
<dbReference type="GO" id="GO:0008237">
    <property type="term" value="F:metallopeptidase activity"/>
    <property type="evidence" value="ECO:0007669"/>
    <property type="project" value="InterPro"/>
</dbReference>
<feature type="domain" description="MPN" evidence="5">
    <location>
        <begin position="14"/>
        <end position="145"/>
    </location>
</feature>
<comment type="similarity">
    <text evidence="4">Belongs to the eIF-3 subunit F family.</text>
</comment>
<dbReference type="GO" id="GO:0071541">
    <property type="term" value="C:eukaryotic translation initiation factor 3 complex, eIF3m"/>
    <property type="evidence" value="ECO:0007669"/>
    <property type="project" value="TreeGrafter"/>
</dbReference>
<dbReference type="PANTHER" id="PTHR10540">
    <property type="entry name" value="EUKARYOTIC TRANSLATION INITIATION FACTOR 3 SUBUNIT F-RELATED"/>
    <property type="match status" value="1"/>
</dbReference>
<dbReference type="GO" id="GO:0016282">
    <property type="term" value="C:eukaryotic 43S preinitiation complex"/>
    <property type="evidence" value="ECO:0007669"/>
    <property type="project" value="UniProtKB-UniRule"/>
</dbReference>
<evidence type="ECO:0000256" key="1">
    <source>
        <dbReference type="ARBA" id="ARBA00022490"/>
    </source>
</evidence>
<comment type="subcellular location">
    <subcellularLocation>
        <location evidence="4">Cytoplasm</location>
    </subcellularLocation>
</comment>
<gene>
    <name evidence="6" type="ORF">F444_13741</name>
</gene>
<accession>A0A080ZSX2</accession>
<comment type="subunit">
    <text evidence="4">Component of the eukaryotic translation initiation factor 3 (eIF-3) complex.</text>
</comment>
<reference evidence="6 7" key="1">
    <citation type="submission" date="2013-11" db="EMBL/GenBank/DDBJ databases">
        <title>The Genome Sequence of Phytophthora parasitica P1976.</title>
        <authorList>
            <consortium name="The Broad Institute Genomics Platform"/>
            <person name="Russ C."/>
            <person name="Tyler B."/>
            <person name="Panabieres F."/>
            <person name="Shan W."/>
            <person name="Tripathy S."/>
            <person name="Grunwald N."/>
            <person name="Machado M."/>
            <person name="Johnson C.S."/>
            <person name="Walker B."/>
            <person name="Young S."/>
            <person name="Zeng Q."/>
            <person name="Gargeya S."/>
            <person name="Fitzgerald M."/>
            <person name="Haas B."/>
            <person name="Abouelleil A."/>
            <person name="Allen A.W."/>
            <person name="Alvarado L."/>
            <person name="Arachchi H.M."/>
            <person name="Berlin A.M."/>
            <person name="Chapman S.B."/>
            <person name="Gainer-Dewar J."/>
            <person name="Goldberg J."/>
            <person name="Griggs A."/>
            <person name="Gujja S."/>
            <person name="Hansen M."/>
            <person name="Howarth C."/>
            <person name="Imamovic A."/>
            <person name="Ireland A."/>
            <person name="Larimer J."/>
            <person name="McCowan C."/>
            <person name="Murphy C."/>
            <person name="Pearson M."/>
            <person name="Poon T.W."/>
            <person name="Priest M."/>
            <person name="Roberts A."/>
            <person name="Saif S."/>
            <person name="Shea T."/>
            <person name="Sisk P."/>
            <person name="Sykes S."/>
            <person name="Wortman J."/>
            <person name="Nusbaum C."/>
            <person name="Birren B."/>
        </authorList>
    </citation>
    <scope>NUCLEOTIDE SEQUENCE [LARGE SCALE GENOMIC DNA]</scope>
    <source>
        <strain evidence="6 7">P1976</strain>
    </source>
</reference>
<dbReference type="EMBL" id="ANJA01002514">
    <property type="protein sequence ID" value="ETO69733.1"/>
    <property type="molecule type" value="Genomic_DNA"/>
</dbReference>
<protein>
    <recommendedName>
        <fullName evidence="4">Eukaryotic translation initiation factor 3 subunit F</fullName>
        <shortName evidence="4">eIF3f</shortName>
    </recommendedName>
    <alternativeName>
        <fullName evidence="4">Eukaryotic translation initiation factor 3 subunit 5</fullName>
    </alternativeName>
</protein>
<dbReference type="Gene3D" id="3.40.140.10">
    <property type="entry name" value="Cytidine Deaminase, domain 2"/>
    <property type="match status" value="1"/>
</dbReference>
<evidence type="ECO:0000259" key="5">
    <source>
        <dbReference type="PROSITE" id="PS50249"/>
    </source>
</evidence>
<proteinExistence type="inferred from homology"/>
<evidence type="ECO:0000313" key="6">
    <source>
        <dbReference type="EMBL" id="ETO69733.1"/>
    </source>
</evidence>
<evidence type="ECO:0000256" key="2">
    <source>
        <dbReference type="ARBA" id="ARBA00022540"/>
    </source>
</evidence>
<dbReference type="CDD" id="cd08064">
    <property type="entry name" value="MPN_eIF3f"/>
    <property type="match status" value="1"/>
</dbReference>
<evidence type="ECO:0000313" key="7">
    <source>
        <dbReference type="Proteomes" id="UP000028582"/>
    </source>
</evidence>
<evidence type="ECO:0000256" key="4">
    <source>
        <dbReference type="HAMAP-Rule" id="MF_03005"/>
    </source>
</evidence>
<dbReference type="InterPro" id="IPR027531">
    <property type="entry name" value="eIF3f"/>
</dbReference>
<comment type="function">
    <text evidence="4">Component of the eukaryotic translation initiation factor 3 (eIF-3) complex, which is involved in protein synthesis of a specialized repertoire of mRNAs and, together with other initiation factors, stimulates binding of mRNA and methionyl-tRNAi to the 40S ribosome. The eIF-3 complex specifically targets and initiates translation of a subset of mRNAs involved in cell proliferation.</text>
</comment>
<dbReference type="PROSITE" id="PS50249">
    <property type="entry name" value="MPN"/>
    <property type="match status" value="1"/>
</dbReference>
<name>A0A080ZSX2_PHYNI</name>
<dbReference type="HAMAP" id="MF_03005">
    <property type="entry name" value="eIF3f"/>
    <property type="match status" value="1"/>
</dbReference>
<dbReference type="GO" id="GO:0031369">
    <property type="term" value="F:translation initiation factor binding"/>
    <property type="evidence" value="ECO:0007669"/>
    <property type="project" value="InterPro"/>
</dbReference>
<keyword evidence="2 4" id="KW-0396">Initiation factor</keyword>
<dbReference type="Pfam" id="PF13012">
    <property type="entry name" value="MitMem_reg"/>
    <property type="match status" value="1"/>
</dbReference>
<dbReference type="GO" id="GO:0003743">
    <property type="term" value="F:translation initiation factor activity"/>
    <property type="evidence" value="ECO:0007669"/>
    <property type="project" value="UniProtKB-UniRule"/>
</dbReference>
<dbReference type="InterPro" id="IPR037518">
    <property type="entry name" value="MPN"/>
</dbReference>
<sequence length="279" mass="30381">MSALLLGTEPVTEVKLHPVVVLQVLDRSLRRAEDQERVIGTLLGRVEGGVAEITNSFAVPHLENGDEVAVGRDFHTHMYELHQRVNEGEVVVGWYAAGPNRLDDHSALIHQFYSSVCELPVHLVLDTSLASDKLDVSAYVAAPLEVVDTALVNQFKQIPVTQKLSEPEAIALNAMAPKDGENKAVALPKELEALEETMEQLYKCIDGASSFVGDVVAGKQTADSKLGREIADALAAIPILREEQFDQLFNTGLQDLLMVSYLSGLTQAQLSMAEKLINT</sequence>
<organism evidence="6 7">
    <name type="scientific">Phytophthora nicotianae P1976</name>
    <dbReference type="NCBI Taxonomy" id="1317066"/>
    <lineage>
        <taxon>Eukaryota</taxon>
        <taxon>Sar</taxon>
        <taxon>Stramenopiles</taxon>
        <taxon>Oomycota</taxon>
        <taxon>Peronosporomycetes</taxon>
        <taxon>Peronosporales</taxon>
        <taxon>Peronosporaceae</taxon>
        <taxon>Phytophthora</taxon>
    </lineage>
</organism>
<dbReference type="PANTHER" id="PTHR10540:SF6">
    <property type="entry name" value="EUKARYOTIC TRANSLATION INITIATION FACTOR 3 SUBUNIT F"/>
    <property type="match status" value="1"/>
</dbReference>
<keyword evidence="3 4" id="KW-0648">Protein biosynthesis</keyword>
<dbReference type="AlphaFoldDB" id="A0A080ZSX2"/>
<dbReference type="SMART" id="SM00232">
    <property type="entry name" value="JAB_MPN"/>
    <property type="match status" value="1"/>
</dbReference>
<dbReference type="InterPro" id="IPR000555">
    <property type="entry name" value="JAMM/MPN+_dom"/>
</dbReference>
<dbReference type="GO" id="GO:0001732">
    <property type="term" value="P:formation of cytoplasmic translation initiation complex"/>
    <property type="evidence" value="ECO:0007669"/>
    <property type="project" value="UniProtKB-UniRule"/>
</dbReference>
<evidence type="ECO:0000256" key="3">
    <source>
        <dbReference type="ARBA" id="ARBA00022917"/>
    </source>
</evidence>
<comment type="caution">
    <text evidence="6">The sequence shown here is derived from an EMBL/GenBank/DDBJ whole genome shotgun (WGS) entry which is preliminary data.</text>
</comment>
<dbReference type="GO" id="GO:0033290">
    <property type="term" value="C:eukaryotic 48S preinitiation complex"/>
    <property type="evidence" value="ECO:0007669"/>
    <property type="project" value="UniProtKB-UniRule"/>
</dbReference>
<dbReference type="OrthoDB" id="25498at2759"/>
<dbReference type="InterPro" id="IPR024969">
    <property type="entry name" value="EIF3F/CSN6-like_C"/>
</dbReference>
<keyword evidence="1 4" id="KW-0963">Cytoplasm</keyword>